<keyword evidence="4 12" id="KW-0460">Magnesium</keyword>
<dbReference type="PIRSF" id="PIRSF009407">
    <property type="entry name" value="IDH_monmr"/>
    <property type="match status" value="1"/>
</dbReference>
<dbReference type="RefSeq" id="WP_115403066.1">
    <property type="nucleotide sequence ID" value="NZ_QPKV01000004.1"/>
</dbReference>
<feature type="binding site" evidence="13">
    <location>
        <begin position="599"/>
        <end position="601"/>
    </location>
    <ligand>
        <name>NADP(+)</name>
        <dbReference type="ChEBI" id="CHEBI:58349"/>
    </ligand>
</feature>
<comment type="catalytic activity">
    <reaction evidence="7 9">
        <text>D-threo-isocitrate + NADP(+) = 2-oxoglutarate + CO2 + NADPH</text>
        <dbReference type="Rhea" id="RHEA:19629"/>
        <dbReference type="ChEBI" id="CHEBI:15562"/>
        <dbReference type="ChEBI" id="CHEBI:16526"/>
        <dbReference type="ChEBI" id="CHEBI:16810"/>
        <dbReference type="ChEBI" id="CHEBI:57783"/>
        <dbReference type="ChEBI" id="CHEBI:58349"/>
        <dbReference type="EC" id="1.1.1.42"/>
    </reaction>
</comment>
<feature type="binding site" evidence="11">
    <location>
        <begin position="133"/>
        <end position="140"/>
    </location>
    <ligand>
        <name>substrate</name>
    </ligand>
</feature>
<dbReference type="SUPFAM" id="SSF53659">
    <property type="entry name" value="Isocitrate/Isopropylmalate dehydrogenase-like"/>
    <property type="match status" value="1"/>
</dbReference>
<evidence type="ECO:0000313" key="15">
    <source>
        <dbReference type="Proteomes" id="UP000253961"/>
    </source>
</evidence>
<dbReference type="NCBIfam" id="TIGR00178">
    <property type="entry name" value="monomer_idh"/>
    <property type="match status" value="1"/>
</dbReference>
<dbReference type="PANTHER" id="PTHR36999:SF1">
    <property type="entry name" value="ISOCITRATE DEHYDROGENASE (NADP(+))"/>
    <property type="match status" value="1"/>
</dbReference>
<evidence type="ECO:0000313" key="14">
    <source>
        <dbReference type="EMBL" id="RDC56337.1"/>
    </source>
</evidence>
<dbReference type="Pfam" id="PF03971">
    <property type="entry name" value="IDH"/>
    <property type="match status" value="1"/>
</dbReference>
<feature type="binding site" evidence="11">
    <location>
        <position position="146"/>
    </location>
    <ligand>
        <name>D-threo-isocitrate</name>
        <dbReference type="ChEBI" id="CHEBI:15562"/>
    </ligand>
</feature>
<evidence type="ECO:0000256" key="4">
    <source>
        <dbReference type="ARBA" id="ARBA00022842"/>
    </source>
</evidence>
<reference evidence="14 15" key="1">
    <citation type="submission" date="2018-07" db="EMBL/GenBank/DDBJ databases">
        <title>Pedobacter sp. nov., isolated from soil.</title>
        <authorList>
            <person name="Zhou L.Y."/>
            <person name="Du Z.J."/>
        </authorList>
    </citation>
    <scope>NUCLEOTIDE SEQUENCE [LARGE SCALE GENOMIC DNA]</scope>
    <source>
        <strain evidence="14 15">JDX94</strain>
    </source>
</reference>
<evidence type="ECO:0000256" key="1">
    <source>
        <dbReference type="ARBA" id="ARBA00022435"/>
    </source>
</evidence>
<feature type="binding site" evidence="13">
    <location>
        <position position="136"/>
    </location>
    <ligand>
        <name>NADP(+)</name>
        <dbReference type="ChEBI" id="CHEBI:58349"/>
    </ligand>
</feature>
<evidence type="ECO:0000256" key="7">
    <source>
        <dbReference type="ARBA" id="ARBA00023554"/>
    </source>
</evidence>
<feature type="site" description="Critical for catalysis" evidence="10">
    <location>
        <position position="256"/>
    </location>
</feature>
<keyword evidence="5 9" id="KW-0521">NADP</keyword>
<keyword evidence="15" id="KW-1185">Reference proteome</keyword>
<feature type="binding site" evidence="12">
    <location>
        <position position="349"/>
    </location>
    <ligand>
        <name>Mg(2+)</name>
        <dbReference type="ChEBI" id="CHEBI:18420"/>
    </ligand>
</feature>
<feature type="binding site" evidence="13">
    <location>
        <begin position="83"/>
        <end position="88"/>
    </location>
    <ligand>
        <name>NADP(+)</name>
        <dbReference type="ChEBI" id="CHEBI:58349"/>
    </ligand>
</feature>
<protein>
    <recommendedName>
        <fullName evidence="9">Isocitrate dehydrogenase [NADP]</fullName>
        <ecNumber evidence="9">1.1.1.42</ecNumber>
    </recommendedName>
    <alternativeName>
        <fullName evidence="9">Oxalosuccinate decarboxylase</fullName>
    </alternativeName>
</protein>
<dbReference type="AlphaFoldDB" id="A0A369PZC4"/>
<feature type="binding site" evidence="12">
    <location>
        <position position="551"/>
    </location>
    <ligand>
        <name>Mg(2+)</name>
        <dbReference type="ChEBI" id="CHEBI:18420"/>
    </ligand>
</feature>
<evidence type="ECO:0000256" key="12">
    <source>
        <dbReference type="PIRSR" id="PIRSR009407-3"/>
    </source>
</evidence>
<keyword evidence="6 9" id="KW-0560">Oxidoreductase</keyword>
<dbReference type="InterPro" id="IPR004436">
    <property type="entry name" value="Isocitrate_DH_NADP_mono"/>
</dbReference>
<feature type="site" description="Critical for catalysis" evidence="10">
    <location>
        <position position="419"/>
    </location>
</feature>
<gene>
    <name evidence="14" type="ORF">DU508_12085</name>
</gene>
<evidence type="ECO:0000256" key="11">
    <source>
        <dbReference type="PIRSR" id="PIRSR009407-2"/>
    </source>
</evidence>
<keyword evidence="1 9" id="KW-0329">Glyoxylate bypass</keyword>
<dbReference type="EC" id="1.1.1.42" evidence="9"/>
<keyword evidence="2 9" id="KW-0816">Tricarboxylic acid cycle</keyword>
<dbReference type="PANTHER" id="PTHR36999">
    <property type="entry name" value="ISOCITRATE DEHYDROGENASE [NADP]"/>
    <property type="match status" value="1"/>
</dbReference>
<comment type="caution">
    <text evidence="14">The sequence shown here is derived from an EMBL/GenBank/DDBJ whole genome shotgun (WGS) entry which is preliminary data.</text>
</comment>
<dbReference type="EMBL" id="QPKV01000004">
    <property type="protein sequence ID" value="RDC56337.1"/>
    <property type="molecule type" value="Genomic_DNA"/>
</dbReference>
<evidence type="ECO:0000256" key="2">
    <source>
        <dbReference type="ARBA" id="ARBA00022532"/>
    </source>
</evidence>
<feature type="binding site" evidence="11">
    <location>
        <position position="546"/>
    </location>
    <ligand>
        <name>D-threo-isocitrate</name>
        <dbReference type="ChEBI" id="CHEBI:15562"/>
    </ligand>
</feature>
<feature type="binding site" evidence="13">
    <location>
        <position position="588"/>
    </location>
    <ligand>
        <name>NADP(+)</name>
        <dbReference type="ChEBI" id="CHEBI:58349"/>
    </ligand>
</feature>
<evidence type="ECO:0000256" key="8">
    <source>
        <dbReference type="ARBA" id="ARBA00046318"/>
    </source>
</evidence>
<accession>A0A369PZC4</accession>
<dbReference type="GO" id="GO:0006097">
    <property type="term" value="P:glyoxylate cycle"/>
    <property type="evidence" value="ECO:0007669"/>
    <property type="project" value="UniProtKB-KW"/>
</dbReference>
<evidence type="ECO:0000256" key="5">
    <source>
        <dbReference type="ARBA" id="ARBA00022857"/>
    </source>
</evidence>
<feature type="binding site" evidence="13">
    <location>
        <begin position="583"/>
        <end position="584"/>
    </location>
    <ligand>
        <name>NADP(+)</name>
        <dbReference type="ChEBI" id="CHEBI:58349"/>
    </ligand>
</feature>
<name>A0A369PZC4_9SPHI</name>
<keyword evidence="3 12" id="KW-0479">Metal-binding</keyword>
<dbReference type="Proteomes" id="UP000253961">
    <property type="component" value="Unassembled WGS sequence"/>
</dbReference>
<evidence type="ECO:0000256" key="6">
    <source>
        <dbReference type="ARBA" id="ARBA00023002"/>
    </source>
</evidence>
<comment type="similarity">
    <text evidence="8 9">Belongs to the monomeric-type IDH family.</text>
</comment>
<dbReference type="GO" id="GO:0046872">
    <property type="term" value="F:metal ion binding"/>
    <property type="evidence" value="ECO:0007669"/>
    <property type="project" value="UniProtKB-KW"/>
</dbReference>
<dbReference type="GO" id="GO:0006099">
    <property type="term" value="P:tricarboxylic acid cycle"/>
    <property type="evidence" value="ECO:0007669"/>
    <property type="project" value="UniProtKB-KW"/>
</dbReference>
<evidence type="ECO:0000256" key="10">
    <source>
        <dbReference type="PIRSR" id="PIRSR009407-1"/>
    </source>
</evidence>
<dbReference type="OrthoDB" id="9807643at2"/>
<sequence length="739" mass="79783">MSNTSKIIYTKTDEAPMLATYSLLPIVQAFTASAGIDVETRDISLAGRILANFPEYLNDDQKIGDALAELGALATTPEANIIKLPNISASIPQLVDAITELQSQGFALPNYPDNAQTDEEKAIKAKYAKVLGSAVNPVLREGNSDRRAPKAVKNYAKQNPHSMGKWAADSKTKVASMTEGDFYGSEKSVTVEDAAQFKIEFVAEDGTVTELKGLAPLKAGEVIDSSALSLSALKSFVAKEITEAKAAGVLLSAHLKATMMKVSDPIIFGAIVEVYFADVFTKYADLFKSLNIDTRNGLGDVFAKIAGRPEQAEIEAAIAAAIENGPALAMVNSDKGITNLHVPSDVIVDASMPAMIRTSGQMWNKEGKPQDTIALIPDRCYAGVYTATIEDCKVNGAFDVTTMGSVPNVGLMAQKAEEYGSHDKTFQAAANGIIRVTDADGKVFFDQKVSTGDIFRMCQTKDAPIQDWVKLAVNRARLSETPAVFWLDENRAHDREIIAKVNKYLKDHDTTGLDIRILAPIEATKFTLERIRRGEDTISVTGNVLRDYLTDLFPILELGTSAKMLSIVPLMNGGGLFETGAGGSAPKHIEQFIEEGYLRWDSLGEFLALQASLEHLSQTQNNAKAQVLADALDEANAKFLATDKSPGRKLGTIDNRGSHFYLALYWAEALAAQSKDAELQARFTSLAKALTENESKINEELIGAQGKPQNIGGYYHPNDELAGKAMRPSETLNSALAGL</sequence>
<feature type="binding site" evidence="12">
    <location>
        <position position="547"/>
    </location>
    <ligand>
        <name>Mg(2+)</name>
        <dbReference type="ChEBI" id="CHEBI:18420"/>
    </ligand>
</feature>
<proteinExistence type="inferred from homology"/>
<organism evidence="14 15">
    <name type="scientific">Pedobacter chinensis</name>
    <dbReference type="NCBI Taxonomy" id="2282421"/>
    <lineage>
        <taxon>Bacteria</taxon>
        <taxon>Pseudomonadati</taxon>
        <taxon>Bacteroidota</taxon>
        <taxon>Sphingobacteriia</taxon>
        <taxon>Sphingobacteriales</taxon>
        <taxon>Sphingobacteriaceae</taxon>
        <taxon>Pedobacter</taxon>
    </lineage>
</organism>
<evidence type="ECO:0000256" key="13">
    <source>
        <dbReference type="PIRSR" id="PIRSR009407-4"/>
    </source>
</evidence>
<feature type="binding site" evidence="13">
    <location>
        <position position="648"/>
    </location>
    <ligand>
        <name>NADP(+)</name>
        <dbReference type="ChEBI" id="CHEBI:58349"/>
    </ligand>
</feature>
<evidence type="ECO:0000256" key="3">
    <source>
        <dbReference type="ARBA" id="ARBA00022723"/>
    </source>
</evidence>
<evidence type="ECO:0000256" key="9">
    <source>
        <dbReference type="PIRNR" id="PIRNR009407"/>
    </source>
</evidence>
<dbReference type="GO" id="GO:0004450">
    <property type="term" value="F:isocitrate dehydrogenase (NADP+) activity"/>
    <property type="evidence" value="ECO:0007669"/>
    <property type="project" value="UniProtKB-EC"/>
</dbReference>
<comment type="cofactor">
    <cofactor evidence="12">
        <name>Mg(2+)</name>
        <dbReference type="ChEBI" id="CHEBI:18420"/>
    </cofactor>
    <cofactor evidence="12">
        <name>Mn(2+)</name>
        <dbReference type="ChEBI" id="CHEBI:29035"/>
    </cofactor>
    <text evidence="12">Binds 1 Mg(2+) or Mn(2+) ion per subunit.</text>
</comment>